<protein>
    <submittedName>
        <fullName evidence="2">Uncharacterized protein</fullName>
    </submittedName>
</protein>
<dbReference type="EMBL" id="JAXCGZ010017369">
    <property type="protein sequence ID" value="KAK7068218.1"/>
    <property type="molecule type" value="Genomic_DNA"/>
</dbReference>
<gene>
    <name evidence="2" type="ORF">SK128_001152</name>
</gene>
<dbReference type="Proteomes" id="UP001381693">
    <property type="component" value="Unassembled WGS sequence"/>
</dbReference>
<proteinExistence type="predicted"/>
<keyword evidence="1" id="KW-0472">Membrane</keyword>
<keyword evidence="3" id="KW-1185">Reference proteome</keyword>
<keyword evidence="1" id="KW-1133">Transmembrane helix</keyword>
<evidence type="ECO:0000313" key="3">
    <source>
        <dbReference type="Proteomes" id="UP001381693"/>
    </source>
</evidence>
<sequence>LPSAFQASTGISSGPSAFPFFIFPIASFTSCTLISHLHLIWLSILYNLPWVAVFSSLWQ</sequence>
<evidence type="ECO:0000313" key="2">
    <source>
        <dbReference type="EMBL" id="KAK7068218.1"/>
    </source>
</evidence>
<organism evidence="2 3">
    <name type="scientific">Halocaridina rubra</name>
    <name type="common">Hawaiian red shrimp</name>
    <dbReference type="NCBI Taxonomy" id="373956"/>
    <lineage>
        <taxon>Eukaryota</taxon>
        <taxon>Metazoa</taxon>
        <taxon>Ecdysozoa</taxon>
        <taxon>Arthropoda</taxon>
        <taxon>Crustacea</taxon>
        <taxon>Multicrustacea</taxon>
        <taxon>Malacostraca</taxon>
        <taxon>Eumalacostraca</taxon>
        <taxon>Eucarida</taxon>
        <taxon>Decapoda</taxon>
        <taxon>Pleocyemata</taxon>
        <taxon>Caridea</taxon>
        <taxon>Atyoidea</taxon>
        <taxon>Atyidae</taxon>
        <taxon>Halocaridina</taxon>
    </lineage>
</organism>
<name>A0AAN8WT07_HALRR</name>
<reference evidence="2 3" key="1">
    <citation type="submission" date="2023-11" db="EMBL/GenBank/DDBJ databases">
        <title>Halocaridina rubra genome assembly.</title>
        <authorList>
            <person name="Smith C."/>
        </authorList>
    </citation>
    <scope>NUCLEOTIDE SEQUENCE [LARGE SCALE GENOMIC DNA]</scope>
    <source>
        <strain evidence="2">EP-1</strain>
        <tissue evidence="2">Whole</tissue>
    </source>
</reference>
<dbReference type="AlphaFoldDB" id="A0AAN8WT07"/>
<accession>A0AAN8WT07</accession>
<feature type="transmembrane region" description="Helical" evidence="1">
    <location>
        <begin position="20"/>
        <end position="46"/>
    </location>
</feature>
<comment type="caution">
    <text evidence="2">The sequence shown here is derived from an EMBL/GenBank/DDBJ whole genome shotgun (WGS) entry which is preliminary data.</text>
</comment>
<feature type="non-terminal residue" evidence="2">
    <location>
        <position position="1"/>
    </location>
</feature>
<evidence type="ECO:0000256" key="1">
    <source>
        <dbReference type="SAM" id="Phobius"/>
    </source>
</evidence>
<keyword evidence="1" id="KW-0812">Transmembrane</keyword>